<dbReference type="SUPFAM" id="SSF52833">
    <property type="entry name" value="Thioredoxin-like"/>
    <property type="match status" value="1"/>
</dbReference>
<dbReference type="PANTHER" id="PTHR13887:SF14">
    <property type="entry name" value="DISULFIDE BOND FORMATION PROTEIN D"/>
    <property type="match status" value="1"/>
</dbReference>
<evidence type="ECO:0000313" key="10">
    <source>
        <dbReference type="Proteomes" id="UP001058461"/>
    </source>
</evidence>
<evidence type="ECO:0000313" key="9">
    <source>
        <dbReference type="EMBL" id="UTW13427.1"/>
    </source>
</evidence>
<keyword evidence="6" id="KW-0175">Coiled coil</keyword>
<dbReference type="InterPro" id="IPR036249">
    <property type="entry name" value="Thioredoxin-like_sf"/>
</dbReference>
<dbReference type="EMBL" id="CP073347">
    <property type="protein sequence ID" value="UTW13427.1"/>
    <property type="molecule type" value="Genomic_DNA"/>
</dbReference>
<feature type="coiled-coil region" evidence="6">
    <location>
        <begin position="60"/>
        <end position="87"/>
    </location>
</feature>
<evidence type="ECO:0000256" key="6">
    <source>
        <dbReference type="SAM" id="Coils"/>
    </source>
</evidence>
<dbReference type="InterPro" id="IPR012336">
    <property type="entry name" value="Thioredoxin-like_fold"/>
</dbReference>
<dbReference type="CDD" id="cd02972">
    <property type="entry name" value="DsbA_family"/>
    <property type="match status" value="1"/>
</dbReference>
<evidence type="ECO:0000256" key="5">
    <source>
        <dbReference type="ARBA" id="ARBA00023284"/>
    </source>
</evidence>
<proteinExistence type="inferred from homology"/>
<keyword evidence="10" id="KW-1185">Reference proteome</keyword>
<keyword evidence="5" id="KW-0676">Redox-active center</keyword>
<evidence type="ECO:0000256" key="3">
    <source>
        <dbReference type="ARBA" id="ARBA00023002"/>
    </source>
</evidence>
<comment type="similarity">
    <text evidence="1">Belongs to the thioredoxin family. DsbA subfamily.</text>
</comment>
<evidence type="ECO:0000256" key="2">
    <source>
        <dbReference type="ARBA" id="ARBA00022729"/>
    </source>
</evidence>
<evidence type="ECO:0000256" key="7">
    <source>
        <dbReference type="SAM" id="MobiDB-lite"/>
    </source>
</evidence>
<gene>
    <name evidence="9" type="ORF">KDW95_07195</name>
</gene>
<feature type="domain" description="Thioredoxin-like fold" evidence="8">
    <location>
        <begin position="95"/>
        <end position="242"/>
    </location>
</feature>
<evidence type="ECO:0000259" key="8">
    <source>
        <dbReference type="Pfam" id="PF13462"/>
    </source>
</evidence>
<accession>A0ABY5HQE2</accession>
<reference evidence="9" key="1">
    <citation type="submission" date="2021-04" db="EMBL/GenBank/DDBJ databases">
        <title>Oceanospirillales bacteria with DddD are important DMSP degraders in coastal seawater.</title>
        <authorList>
            <person name="Liu J."/>
        </authorList>
    </citation>
    <scope>NUCLEOTIDE SEQUENCE</scope>
    <source>
        <strain evidence="9">D13-1</strain>
    </source>
</reference>
<dbReference type="Proteomes" id="UP001058461">
    <property type="component" value="Chromosome"/>
</dbReference>
<organism evidence="9 10">
    <name type="scientific">Marinobacterium rhizophilum</name>
    <dbReference type="NCBI Taxonomy" id="420402"/>
    <lineage>
        <taxon>Bacteria</taxon>
        <taxon>Pseudomonadati</taxon>
        <taxon>Pseudomonadota</taxon>
        <taxon>Gammaproteobacteria</taxon>
        <taxon>Oceanospirillales</taxon>
        <taxon>Oceanospirillaceae</taxon>
        <taxon>Marinobacterium</taxon>
    </lineage>
</organism>
<dbReference type="RefSeq" id="WP_255855611.1">
    <property type="nucleotide sequence ID" value="NZ_CP073347.1"/>
</dbReference>
<protein>
    <submittedName>
        <fullName evidence="9">Thioredoxin domain-containing protein</fullName>
    </submittedName>
</protein>
<dbReference type="PANTHER" id="PTHR13887">
    <property type="entry name" value="GLUTATHIONE S-TRANSFERASE KAPPA"/>
    <property type="match status" value="1"/>
</dbReference>
<keyword evidence="3" id="KW-0560">Oxidoreductase</keyword>
<evidence type="ECO:0000256" key="4">
    <source>
        <dbReference type="ARBA" id="ARBA00023157"/>
    </source>
</evidence>
<sequence>MRPLVLFAVSVALSANLCGAEQNPHSDEQLVERIKAEVIQELRDSEFLRSEIEAGIEDYIKTQRSAREQAQAQARIEQERIASEKASKVRRITAGRDHVYGNPAAPISLIEYSDFECPYCKRFHTTARQLIDQSDGKVNWVYRHYPLNFHNPGAQKQAEASECAHELGGNEAFWRYTDALYQRTRSGGEGFPLEQLTPLAEAQGLEGARFQACIDSERHKGRVQQDFDEGVAAGITGTPGNILVHNSTGEVRLRSGAKPLQAFQADVQEMLGSPTRDEPESTSSQSAGE</sequence>
<feature type="region of interest" description="Disordered" evidence="7">
    <location>
        <begin position="262"/>
        <end position="289"/>
    </location>
</feature>
<keyword evidence="4" id="KW-1015">Disulfide bond</keyword>
<keyword evidence="2" id="KW-0732">Signal</keyword>
<dbReference type="Gene3D" id="3.40.30.10">
    <property type="entry name" value="Glutaredoxin"/>
    <property type="match status" value="1"/>
</dbReference>
<name>A0ABY5HQE2_9GAMM</name>
<evidence type="ECO:0000256" key="1">
    <source>
        <dbReference type="ARBA" id="ARBA00005791"/>
    </source>
</evidence>
<dbReference type="Pfam" id="PF13462">
    <property type="entry name" value="Thioredoxin_4"/>
    <property type="match status" value="1"/>
</dbReference>